<dbReference type="RefSeq" id="WP_004579399.1">
    <property type="nucleotide sequence ID" value="NZ_AP028878.1"/>
</dbReference>
<comment type="caution">
    <text evidence="2">The sequence shown here is derived from an EMBL/GenBank/DDBJ whole genome shotgun (WGS) entry which is preliminary data.</text>
</comment>
<dbReference type="PATRIC" id="fig|626887.3.peg.1413"/>
<dbReference type="Pfam" id="PF11911">
    <property type="entry name" value="DUF3429"/>
    <property type="match status" value="1"/>
</dbReference>
<reference evidence="2 3" key="1">
    <citation type="journal article" date="2013" name="Genome Announc.">
        <title>Genome Sequence of the Polycyclic Aromatic Hydrocarbon-Degrading Bacterium Strain Marinobacter nanhaiticus D15-8WT.</title>
        <authorList>
            <person name="Cui Z."/>
            <person name="Gao W."/>
            <person name="Li Q."/>
            <person name="Xu G."/>
            <person name="Zheng L."/>
        </authorList>
    </citation>
    <scope>NUCLEOTIDE SEQUENCE [LARGE SCALE GENOMIC DNA]</scope>
    <source>
        <strain evidence="2 3">D15-8W</strain>
    </source>
</reference>
<keyword evidence="1" id="KW-1133">Transmembrane helix</keyword>
<keyword evidence="1" id="KW-0472">Membrane</keyword>
<dbReference type="EMBL" id="APLQ01000011">
    <property type="protein sequence ID" value="ENO15103.1"/>
    <property type="molecule type" value="Genomic_DNA"/>
</dbReference>
<sequence length="155" mass="17091">MIAVARLATAIGLAGLIPFIFGMLAILLWPDAQATCVKLFYIYSAGVLAFMAGVYWPIALQLEHRCFPLSPITTLVISQVFFLSAGLSLLLPIEGQAVVYPVAYVALYLVDVRWMRLYWPGWYRRLRAVLTLVACACQAIAGFWLLTHPLIAASA</sequence>
<dbReference type="OrthoDB" id="8591832at2"/>
<accession>N6X211</accession>
<evidence type="ECO:0000256" key="1">
    <source>
        <dbReference type="SAM" id="Phobius"/>
    </source>
</evidence>
<keyword evidence="3" id="KW-1185">Reference proteome</keyword>
<dbReference type="eggNOG" id="ENOG5033AJV">
    <property type="taxonomic scope" value="Bacteria"/>
</dbReference>
<name>N6X211_9GAMM</name>
<dbReference type="InterPro" id="IPR021836">
    <property type="entry name" value="DUF3429"/>
</dbReference>
<feature type="transmembrane region" description="Helical" evidence="1">
    <location>
        <begin position="7"/>
        <end position="28"/>
    </location>
</feature>
<dbReference type="PANTHER" id="PTHR15887:SF1">
    <property type="entry name" value="TRANSMEMBRANE PROTEIN 69"/>
    <property type="match status" value="1"/>
</dbReference>
<dbReference type="STRING" id="626887.J057_07131"/>
<organism evidence="2 3">
    <name type="scientific">Marinobacter nanhaiticus D15-8W</name>
    <dbReference type="NCBI Taxonomy" id="626887"/>
    <lineage>
        <taxon>Bacteria</taxon>
        <taxon>Pseudomonadati</taxon>
        <taxon>Pseudomonadota</taxon>
        <taxon>Gammaproteobacteria</taxon>
        <taxon>Pseudomonadales</taxon>
        <taxon>Marinobacteraceae</taxon>
        <taxon>Marinobacter</taxon>
    </lineage>
</organism>
<evidence type="ECO:0000313" key="2">
    <source>
        <dbReference type="EMBL" id="ENO15103.1"/>
    </source>
</evidence>
<keyword evidence="1" id="KW-0812">Transmembrane</keyword>
<feature type="transmembrane region" description="Helical" evidence="1">
    <location>
        <begin position="72"/>
        <end position="91"/>
    </location>
</feature>
<proteinExistence type="predicted"/>
<dbReference type="HOGENOM" id="CLU_045137_3_1_6"/>
<feature type="transmembrane region" description="Helical" evidence="1">
    <location>
        <begin position="40"/>
        <end position="60"/>
    </location>
</feature>
<dbReference type="AlphaFoldDB" id="N6X211"/>
<gene>
    <name evidence="2" type="ORF">J057_07131</name>
</gene>
<feature type="transmembrane region" description="Helical" evidence="1">
    <location>
        <begin position="126"/>
        <end position="146"/>
    </location>
</feature>
<dbReference type="PANTHER" id="PTHR15887">
    <property type="entry name" value="TRANSMEMBRANE PROTEIN 69"/>
    <property type="match status" value="1"/>
</dbReference>
<dbReference type="Proteomes" id="UP000013165">
    <property type="component" value="Unassembled WGS sequence"/>
</dbReference>
<protein>
    <submittedName>
        <fullName evidence="2">DUF3429 domain-containing protein</fullName>
    </submittedName>
</protein>
<feature type="transmembrane region" description="Helical" evidence="1">
    <location>
        <begin position="97"/>
        <end position="114"/>
    </location>
</feature>
<evidence type="ECO:0000313" key="3">
    <source>
        <dbReference type="Proteomes" id="UP000013165"/>
    </source>
</evidence>